<dbReference type="GO" id="GO:0030313">
    <property type="term" value="C:cell envelope"/>
    <property type="evidence" value="ECO:0007669"/>
    <property type="project" value="UniProtKB-SubCell"/>
</dbReference>
<evidence type="ECO:0000313" key="7">
    <source>
        <dbReference type="Proteomes" id="UP000502421"/>
    </source>
</evidence>
<organism evidence="6 7">
    <name type="scientific">Chitinophaga oryzae</name>
    <dbReference type="NCBI Taxonomy" id="2725414"/>
    <lineage>
        <taxon>Bacteria</taxon>
        <taxon>Pseudomonadati</taxon>
        <taxon>Bacteroidota</taxon>
        <taxon>Chitinophagia</taxon>
        <taxon>Chitinophagales</taxon>
        <taxon>Chitinophagaceae</taxon>
        <taxon>Chitinophaga</taxon>
    </lineage>
</organism>
<dbReference type="InterPro" id="IPR000866">
    <property type="entry name" value="AhpC/TSA"/>
</dbReference>
<proteinExistence type="predicted"/>
<dbReference type="Gene3D" id="3.40.30.10">
    <property type="entry name" value="Glutaredoxin"/>
    <property type="match status" value="1"/>
</dbReference>
<dbReference type="PROSITE" id="PS00194">
    <property type="entry name" value="THIOREDOXIN_1"/>
    <property type="match status" value="1"/>
</dbReference>
<dbReference type="SUPFAM" id="SSF52833">
    <property type="entry name" value="Thioredoxin-like"/>
    <property type="match status" value="1"/>
</dbReference>
<dbReference type="Pfam" id="PF00578">
    <property type="entry name" value="AhpC-TSA"/>
    <property type="match status" value="1"/>
</dbReference>
<keyword evidence="3" id="KW-1015">Disulfide bond</keyword>
<evidence type="ECO:0000256" key="1">
    <source>
        <dbReference type="ARBA" id="ARBA00004196"/>
    </source>
</evidence>
<dbReference type="InterPro" id="IPR013766">
    <property type="entry name" value="Thioredoxin_domain"/>
</dbReference>
<gene>
    <name evidence="6" type="ORF">HF329_05155</name>
</gene>
<reference evidence="7" key="1">
    <citation type="submission" date="2020-04" db="EMBL/GenBank/DDBJ databases">
        <authorList>
            <person name="Kittiwongwattana C."/>
        </authorList>
    </citation>
    <scope>NUCLEOTIDE SEQUENCE [LARGE SCALE GENOMIC DNA]</scope>
    <source>
        <strain evidence="7">1310</strain>
    </source>
</reference>
<dbReference type="EMBL" id="CP051205">
    <property type="protein sequence ID" value="QJB36033.1"/>
    <property type="molecule type" value="Genomic_DNA"/>
</dbReference>
<feature type="domain" description="Thioredoxin" evidence="5">
    <location>
        <begin position="134"/>
        <end position="273"/>
    </location>
</feature>
<keyword evidence="2" id="KW-0201">Cytochrome c-type biogenesis</keyword>
<keyword evidence="4" id="KW-0676">Redox-active center</keyword>
<dbReference type="PROSITE" id="PS51352">
    <property type="entry name" value="THIOREDOXIN_2"/>
    <property type="match status" value="1"/>
</dbReference>
<dbReference type="InterPro" id="IPR036249">
    <property type="entry name" value="Thioredoxin-like_sf"/>
</dbReference>
<dbReference type="PANTHER" id="PTHR42852:SF6">
    <property type="entry name" value="THIOL:DISULFIDE INTERCHANGE PROTEIN DSBE"/>
    <property type="match status" value="1"/>
</dbReference>
<evidence type="ECO:0000256" key="3">
    <source>
        <dbReference type="ARBA" id="ARBA00023157"/>
    </source>
</evidence>
<dbReference type="PANTHER" id="PTHR42852">
    <property type="entry name" value="THIOL:DISULFIDE INTERCHANGE PROTEIN DSBE"/>
    <property type="match status" value="1"/>
</dbReference>
<dbReference type="AlphaFoldDB" id="A0AAE7DB20"/>
<evidence type="ECO:0000313" key="6">
    <source>
        <dbReference type="EMBL" id="QJB36033.1"/>
    </source>
</evidence>
<dbReference type="InterPro" id="IPR017937">
    <property type="entry name" value="Thioredoxin_CS"/>
</dbReference>
<accession>A0AAE7DB20</accession>
<comment type="subcellular location">
    <subcellularLocation>
        <location evidence="1">Cell envelope</location>
    </subcellularLocation>
</comment>
<dbReference type="KEGG" id="coy:HF329_05155"/>
<dbReference type="InterPro" id="IPR050553">
    <property type="entry name" value="Thioredoxin_ResA/DsbE_sf"/>
</dbReference>
<dbReference type="GO" id="GO:0017004">
    <property type="term" value="P:cytochrome complex assembly"/>
    <property type="evidence" value="ECO:0007669"/>
    <property type="project" value="UniProtKB-KW"/>
</dbReference>
<dbReference type="Proteomes" id="UP000502421">
    <property type="component" value="Chromosome"/>
</dbReference>
<evidence type="ECO:0000256" key="4">
    <source>
        <dbReference type="ARBA" id="ARBA00023284"/>
    </source>
</evidence>
<evidence type="ECO:0000256" key="2">
    <source>
        <dbReference type="ARBA" id="ARBA00022748"/>
    </source>
</evidence>
<dbReference type="CDD" id="cd02966">
    <property type="entry name" value="TlpA_like_family"/>
    <property type="match status" value="1"/>
</dbReference>
<protein>
    <submittedName>
        <fullName evidence="6">TlpA family protein disulfide reductase</fullName>
    </submittedName>
</protein>
<dbReference type="GO" id="GO:0016491">
    <property type="term" value="F:oxidoreductase activity"/>
    <property type="evidence" value="ECO:0007669"/>
    <property type="project" value="InterPro"/>
</dbReference>
<sequence length="273" mass="31514">MKIKNPPYVYIHGSEENNLINQVNFIAYRNYQQMIQNGRLQYQASLAKDTALVRVMQDQYDWLGDDMGERIKLLVKMYPNTPVLLYALDYLHPRKDKELINTELAKLVKKYPYFEEAKRKQADIVKAEAIARKTGIGATAMDFTQNNVSGKAVQLKDYRGKYVLLDFWASWCGPCRAENPNVLDNYEKYHGKGLEILAVSLDDKKDAWVKAIKDDGLTWEHVSDLKGWKNEVAKEYNIRAVPSNFLIDKEGKIVAKDLRGEELTKKLEEIFGK</sequence>
<evidence type="ECO:0000259" key="5">
    <source>
        <dbReference type="PROSITE" id="PS51352"/>
    </source>
</evidence>
<dbReference type="GO" id="GO:0016209">
    <property type="term" value="F:antioxidant activity"/>
    <property type="evidence" value="ECO:0007669"/>
    <property type="project" value="InterPro"/>
</dbReference>
<name>A0AAE7DB20_9BACT</name>